<dbReference type="PANTHER" id="PTHR33164:SF99">
    <property type="entry name" value="MARR FAMILY REGULATORY PROTEIN"/>
    <property type="match status" value="1"/>
</dbReference>
<dbReference type="Proteomes" id="UP000550729">
    <property type="component" value="Unassembled WGS sequence"/>
</dbReference>
<dbReference type="EMBL" id="JABBNB010000010">
    <property type="protein sequence ID" value="NMO01839.1"/>
    <property type="molecule type" value="Genomic_DNA"/>
</dbReference>
<gene>
    <name evidence="5" type="ORF">HH308_11515</name>
</gene>
<dbReference type="InterPro" id="IPR036390">
    <property type="entry name" value="WH_DNA-bd_sf"/>
</dbReference>
<keyword evidence="1" id="KW-0805">Transcription regulation</keyword>
<dbReference type="Pfam" id="PF01047">
    <property type="entry name" value="MarR"/>
    <property type="match status" value="1"/>
</dbReference>
<evidence type="ECO:0000256" key="3">
    <source>
        <dbReference type="ARBA" id="ARBA00023163"/>
    </source>
</evidence>
<evidence type="ECO:0000256" key="2">
    <source>
        <dbReference type="ARBA" id="ARBA00023125"/>
    </source>
</evidence>
<dbReference type="GO" id="GO:0003700">
    <property type="term" value="F:DNA-binding transcription factor activity"/>
    <property type="evidence" value="ECO:0007669"/>
    <property type="project" value="InterPro"/>
</dbReference>
<dbReference type="PANTHER" id="PTHR33164">
    <property type="entry name" value="TRANSCRIPTIONAL REGULATOR, MARR FAMILY"/>
    <property type="match status" value="1"/>
</dbReference>
<proteinExistence type="predicted"/>
<dbReference type="GO" id="GO:0006950">
    <property type="term" value="P:response to stress"/>
    <property type="evidence" value="ECO:0007669"/>
    <property type="project" value="TreeGrafter"/>
</dbReference>
<dbReference type="PROSITE" id="PS50995">
    <property type="entry name" value="HTH_MARR_2"/>
    <property type="match status" value="1"/>
</dbReference>
<keyword evidence="2" id="KW-0238">DNA-binding</keyword>
<feature type="domain" description="HTH marR-type" evidence="4">
    <location>
        <begin position="1"/>
        <end position="138"/>
    </location>
</feature>
<protein>
    <submittedName>
        <fullName evidence="5">Winged helix-turn-helix transcriptional regulator</fullName>
    </submittedName>
</protein>
<sequence>MSDADAFCDLFPQAYLAFHRRDGRRSELTNASRAVLTHLISSGPITVGDAARHLDRAQSVVSDIVTQLEGHGLVEREADPADRRRTLVWLTDAGLARLRNDSDVLDRALVAAAMERLDDVTRRGLLDGLTALITSTQGSLPTQGKEHP</sequence>
<dbReference type="AlphaFoldDB" id="A0A848KUE3"/>
<evidence type="ECO:0000259" key="4">
    <source>
        <dbReference type="PROSITE" id="PS50995"/>
    </source>
</evidence>
<evidence type="ECO:0000256" key="1">
    <source>
        <dbReference type="ARBA" id="ARBA00023015"/>
    </source>
</evidence>
<dbReference type="InterPro" id="IPR036388">
    <property type="entry name" value="WH-like_DNA-bd_sf"/>
</dbReference>
<dbReference type="PROSITE" id="PS01117">
    <property type="entry name" value="HTH_MARR_1"/>
    <property type="match status" value="1"/>
</dbReference>
<accession>A0A848KUE3</accession>
<name>A0A848KUE3_9ACTN</name>
<dbReference type="SUPFAM" id="SSF46785">
    <property type="entry name" value="Winged helix' DNA-binding domain"/>
    <property type="match status" value="1"/>
</dbReference>
<evidence type="ECO:0000313" key="5">
    <source>
        <dbReference type="EMBL" id="NMO01839.1"/>
    </source>
</evidence>
<keyword evidence="6" id="KW-1185">Reference proteome</keyword>
<dbReference type="GO" id="GO:0003677">
    <property type="term" value="F:DNA binding"/>
    <property type="evidence" value="ECO:0007669"/>
    <property type="project" value="UniProtKB-KW"/>
</dbReference>
<organism evidence="5 6">
    <name type="scientific">Gordonia asplenii</name>
    <dbReference type="NCBI Taxonomy" id="2725283"/>
    <lineage>
        <taxon>Bacteria</taxon>
        <taxon>Bacillati</taxon>
        <taxon>Actinomycetota</taxon>
        <taxon>Actinomycetes</taxon>
        <taxon>Mycobacteriales</taxon>
        <taxon>Gordoniaceae</taxon>
        <taxon>Gordonia</taxon>
    </lineage>
</organism>
<dbReference type="Gene3D" id="1.10.10.10">
    <property type="entry name" value="Winged helix-like DNA-binding domain superfamily/Winged helix DNA-binding domain"/>
    <property type="match status" value="1"/>
</dbReference>
<dbReference type="InterPro" id="IPR023187">
    <property type="entry name" value="Tscrpt_reg_MarR-type_CS"/>
</dbReference>
<keyword evidence="3" id="KW-0804">Transcription</keyword>
<evidence type="ECO:0000313" key="6">
    <source>
        <dbReference type="Proteomes" id="UP000550729"/>
    </source>
</evidence>
<dbReference type="SMART" id="SM00347">
    <property type="entry name" value="HTH_MARR"/>
    <property type="match status" value="1"/>
</dbReference>
<comment type="caution">
    <text evidence="5">The sequence shown here is derived from an EMBL/GenBank/DDBJ whole genome shotgun (WGS) entry which is preliminary data.</text>
</comment>
<dbReference type="InterPro" id="IPR000835">
    <property type="entry name" value="HTH_MarR-typ"/>
</dbReference>
<reference evidence="5 6" key="1">
    <citation type="submission" date="2020-04" db="EMBL/GenBank/DDBJ databases">
        <title>Gordonia sp. nov. TBRC 11910.</title>
        <authorList>
            <person name="Suriyachadkun C."/>
        </authorList>
    </citation>
    <scope>NUCLEOTIDE SEQUENCE [LARGE SCALE GENOMIC DNA]</scope>
    <source>
        <strain evidence="5 6">TBRC 11910</strain>
    </source>
</reference>
<dbReference type="InterPro" id="IPR039422">
    <property type="entry name" value="MarR/SlyA-like"/>
</dbReference>
<dbReference type="RefSeq" id="WP_170194348.1">
    <property type="nucleotide sequence ID" value="NZ_JABBNB010000010.1"/>
</dbReference>